<dbReference type="GO" id="GO:0070006">
    <property type="term" value="F:metalloaminopeptidase activity"/>
    <property type="evidence" value="ECO:0007669"/>
    <property type="project" value="InterPro"/>
</dbReference>
<dbReference type="PRINTS" id="PR00481">
    <property type="entry name" value="LAMNOPPTDASE"/>
</dbReference>
<dbReference type="PROSITE" id="PS00631">
    <property type="entry name" value="CYTOSOL_AP"/>
    <property type="match status" value="1"/>
</dbReference>
<protein>
    <submittedName>
        <fullName evidence="8">Peptidase M17</fullName>
    </submittedName>
</protein>
<evidence type="ECO:0000313" key="9">
    <source>
        <dbReference type="Proteomes" id="UP000287330"/>
    </source>
</evidence>
<evidence type="ECO:0000256" key="3">
    <source>
        <dbReference type="ARBA" id="ARBA00022670"/>
    </source>
</evidence>
<keyword evidence="9" id="KW-1185">Reference proteome</keyword>
<dbReference type="Proteomes" id="UP000287330">
    <property type="component" value="Unassembled WGS sequence"/>
</dbReference>
<dbReference type="InterPro" id="IPR008283">
    <property type="entry name" value="Peptidase_M17_N"/>
</dbReference>
<organism evidence="8 9">
    <name type="scientific">Idiomarina fontislapidosi</name>
    <dbReference type="NCBI Taxonomy" id="263723"/>
    <lineage>
        <taxon>Bacteria</taxon>
        <taxon>Pseudomonadati</taxon>
        <taxon>Pseudomonadota</taxon>
        <taxon>Gammaproteobacteria</taxon>
        <taxon>Alteromonadales</taxon>
        <taxon>Idiomarinaceae</taxon>
        <taxon>Idiomarina</taxon>
    </lineage>
</organism>
<dbReference type="GO" id="GO:0006508">
    <property type="term" value="P:proteolysis"/>
    <property type="evidence" value="ECO:0007669"/>
    <property type="project" value="UniProtKB-KW"/>
</dbReference>
<dbReference type="Pfam" id="PF00883">
    <property type="entry name" value="Peptidase_M17"/>
    <property type="match status" value="1"/>
</dbReference>
<dbReference type="InterPro" id="IPR043472">
    <property type="entry name" value="Macro_dom-like"/>
</dbReference>
<keyword evidence="3" id="KW-0645">Protease</keyword>
<dbReference type="CDD" id="cd00433">
    <property type="entry name" value="Peptidase_M17"/>
    <property type="match status" value="1"/>
</dbReference>
<name>A0A432XP22_9GAMM</name>
<dbReference type="PANTHER" id="PTHR11963:SF23">
    <property type="entry name" value="CYTOSOL AMINOPEPTIDASE"/>
    <property type="match status" value="1"/>
</dbReference>
<keyword evidence="6" id="KW-0732">Signal</keyword>
<dbReference type="InterPro" id="IPR000819">
    <property type="entry name" value="Peptidase_M17_C"/>
</dbReference>
<evidence type="ECO:0000256" key="4">
    <source>
        <dbReference type="ARBA" id="ARBA00022801"/>
    </source>
</evidence>
<evidence type="ECO:0000256" key="2">
    <source>
        <dbReference type="ARBA" id="ARBA00022438"/>
    </source>
</evidence>
<comment type="caution">
    <text evidence="8">The sequence shown here is derived from an EMBL/GenBank/DDBJ whole genome shotgun (WGS) entry which is preliminary data.</text>
</comment>
<evidence type="ECO:0000256" key="5">
    <source>
        <dbReference type="ARBA" id="ARBA00023211"/>
    </source>
</evidence>
<comment type="similarity">
    <text evidence="1">Belongs to the peptidase M17 family.</text>
</comment>
<sequence>MSLQRAISTLAISAALALPAAASDYLSTKVRFTSDNASASTRVVFVPENQSIAIEGWTAEQNQAIARAAGIEAFTGAASQHVTLIAPEDTQADHLMLAGVGNPAELSRFNAEKLGAAIAAALKPELTDAVFDTRLIANPGVAAEISAQVAHGIDLRNYRFDRYQSEPKARPETTYHWVTQSPQVAERHYDDYRAIAGGVFVARDITALPGSDGYPEAIVELAKQAMSDLDIELTIITPEQVKEMGMGLLESVSAGSQHGSYLLAAHYKGSDEAPIALVGKGNTFDTGGYNLKTSSSSILRMQTDKAGAGAVIGAVMALAKQQAPVNVVAIAPLSHNLISGSATLPGDVVKAGDGTLVEIANTDAEGRLILGDANWYANDAFKPRAIANIATLTGSKVGALGTGYAAMFASADDLRAAIIEAGKVTDEKVWELPLEGYPGIIDSPLADIRNIGSPGTQAGAAFLKHFAGDTPWIHIDMAADAMVSSPTGIHPAGPTGFGVRLLTEWVHQLNK</sequence>
<dbReference type="Gene3D" id="3.40.220.10">
    <property type="entry name" value="Leucine Aminopeptidase, subunit E, domain 1"/>
    <property type="match status" value="1"/>
</dbReference>
<dbReference type="SUPFAM" id="SSF52949">
    <property type="entry name" value="Macro domain-like"/>
    <property type="match status" value="1"/>
</dbReference>
<proteinExistence type="inferred from homology"/>
<dbReference type="GO" id="GO:0005737">
    <property type="term" value="C:cytoplasm"/>
    <property type="evidence" value="ECO:0007669"/>
    <property type="project" value="InterPro"/>
</dbReference>
<dbReference type="GO" id="GO:0030145">
    <property type="term" value="F:manganese ion binding"/>
    <property type="evidence" value="ECO:0007669"/>
    <property type="project" value="InterPro"/>
</dbReference>
<keyword evidence="2" id="KW-0031">Aminopeptidase</keyword>
<feature type="chain" id="PRO_5019194216" evidence="6">
    <location>
        <begin position="23"/>
        <end position="511"/>
    </location>
</feature>
<dbReference type="Pfam" id="PF02789">
    <property type="entry name" value="Peptidase_M17_N"/>
    <property type="match status" value="1"/>
</dbReference>
<dbReference type="PANTHER" id="PTHR11963">
    <property type="entry name" value="LEUCINE AMINOPEPTIDASE-RELATED"/>
    <property type="match status" value="1"/>
</dbReference>
<evidence type="ECO:0000256" key="1">
    <source>
        <dbReference type="ARBA" id="ARBA00009528"/>
    </source>
</evidence>
<accession>A0A432XP22</accession>
<feature type="signal peptide" evidence="6">
    <location>
        <begin position="1"/>
        <end position="22"/>
    </location>
</feature>
<keyword evidence="4" id="KW-0378">Hydrolase</keyword>
<evidence type="ECO:0000259" key="7">
    <source>
        <dbReference type="PROSITE" id="PS00631"/>
    </source>
</evidence>
<dbReference type="Gene3D" id="3.40.630.10">
    <property type="entry name" value="Zn peptidases"/>
    <property type="match status" value="1"/>
</dbReference>
<dbReference type="SUPFAM" id="SSF53187">
    <property type="entry name" value="Zn-dependent exopeptidases"/>
    <property type="match status" value="1"/>
</dbReference>
<dbReference type="RefSeq" id="WP_110576323.1">
    <property type="nucleotide sequence ID" value="NZ_PIPV01000015.1"/>
</dbReference>
<gene>
    <name evidence="8" type="ORF">CWE25_12735</name>
</gene>
<dbReference type="InterPro" id="IPR011356">
    <property type="entry name" value="Leucine_aapep/pepB"/>
</dbReference>
<feature type="domain" description="Cytosol aminopeptidase" evidence="7">
    <location>
        <begin position="361"/>
        <end position="368"/>
    </location>
</feature>
<evidence type="ECO:0000313" key="8">
    <source>
        <dbReference type="EMBL" id="RUO50450.1"/>
    </source>
</evidence>
<dbReference type="EMBL" id="PIPV01000015">
    <property type="protein sequence ID" value="RUO50450.1"/>
    <property type="molecule type" value="Genomic_DNA"/>
</dbReference>
<reference evidence="9" key="1">
    <citation type="journal article" date="2018" name="Front. Microbiol.">
        <title>Genome-Based Analysis Reveals the Taxonomy and Diversity of the Family Idiomarinaceae.</title>
        <authorList>
            <person name="Liu Y."/>
            <person name="Lai Q."/>
            <person name="Shao Z."/>
        </authorList>
    </citation>
    <scope>NUCLEOTIDE SEQUENCE [LARGE SCALE GENOMIC DNA]</scope>
    <source>
        <strain evidence="9">F23</strain>
    </source>
</reference>
<keyword evidence="5" id="KW-0464">Manganese</keyword>
<dbReference type="AlphaFoldDB" id="A0A432XP22"/>
<evidence type="ECO:0000256" key="6">
    <source>
        <dbReference type="SAM" id="SignalP"/>
    </source>
</evidence>
<dbReference type="OrthoDB" id="9809354at2"/>